<dbReference type="EMBL" id="BAAAQK010000012">
    <property type="protein sequence ID" value="GAA1855276.1"/>
    <property type="molecule type" value="Genomic_DNA"/>
</dbReference>
<keyword evidence="2" id="KW-1185">Reference proteome</keyword>
<sequence>MLHVLVVVCPVLVGVRGVAVGVLVGVGAHGQEGRAPHAYWEEFGHCPHNIPVAVFLQVRSISRRRREAVPHRWRA</sequence>
<comment type="caution">
    <text evidence="1">The sequence shown here is derived from an EMBL/GenBank/DDBJ whole genome shotgun (WGS) entry which is preliminary data.</text>
</comment>
<proteinExistence type="predicted"/>
<evidence type="ECO:0000313" key="2">
    <source>
        <dbReference type="Proteomes" id="UP001500449"/>
    </source>
</evidence>
<organism evidence="1 2">
    <name type="scientific">Pseudonocardia ailaonensis</name>
    <dbReference type="NCBI Taxonomy" id="367279"/>
    <lineage>
        <taxon>Bacteria</taxon>
        <taxon>Bacillati</taxon>
        <taxon>Actinomycetota</taxon>
        <taxon>Actinomycetes</taxon>
        <taxon>Pseudonocardiales</taxon>
        <taxon>Pseudonocardiaceae</taxon>
        <taxon>Pseudonocardia</taxon>
    </lineage>
</organism>
<protein>
    <recommendedName>
        <fullName evidence="3">Secreted protein</fullName>
    </recommendedName>
</protein>
<evidence type="ECO:0000313" key="1">
    <source>
        <dbReference type="EMBL" id="GAA1855276.1"/>
    </source>
</evidence>
<evidence type="ECO:0008006" key="3">
    <source>
        <dbReference type="Google" id="ProtNLM"/>
    </source>
</evidence>
<dbReference type="Proteomes" id="UP001500449">
    <property type="component" value="Unassembled WGS sequence"/>
</dbReference>
<accession>A0ABN2N939</accession>
<reference evidence="1 2" key="1">
    <citation type="journal article" date="2019" name="Int. J. Syst. Evol. Microbiol.">
        <title>The Global Catalogue of Microorganisms (GCM) 10K type strain sequencing project: providing services to taxonomists for standard genome sequencing and annotation.</title>
        <authorList>
            <consortium name="The Broad Institute Genomics Platform"/>
            <consortium name="The Broad Institute Genome Sequencing Center for Infectious Disease"/>
            <person name="Wu L."/>
            <person name="Ma J."/>
        </authorList>
    </citation>
    <scope>NUCLEOTIDE SEQUENCE [LARGE SCALE GENOMIC DNA]</scope>
    <source>
        <strain evidence="1 2">JCM 16009</strain>
    </source>
</reference>
<gene>
    <name evidence="1" type="ORF">GCM10009836_39170</name>
</gene>
<name>A0ABN2N939_9PSEU</name>